<protein>
    <submittedName>
        <fullName evidence="3">Tyrosine-type recombinase/integrase</fullName>
    </submittedName>
</protein>
<comment type="caution">
    <text evidence="3">The sequence shown here is derived from an EMBL/GenBank/DDBJ whole genome shotgun (WGS) entry which is preliminary data.</text>
</comment>
<evidence type="ECO:0000313" key="3">
    <source>
        <dbReference type="EMBL" id="MCR8635761.1"/>
    </source>
</evidence>
<dbReference type="PROSITE" id="PS51898">
    <property type="entry name" value="TYR_RECOMBINASE"/>
    <property type="match status" value="1"/>
</dbReference>
<evidence type="ECO:0000256" key="1">
    <source>
        <dbReference type="ARBA" id="ARBA00023172"/>
    </source>
</evidence>
<dbReference type="PANTHER" id="PTHR30349">
    <property type="entry name" value="PHAGE INTEGRASE-RELATED"/>
    <property type="match status" value="1"/>
</dbReference>
<dbReference type="InterPro" id="IPR011010">
    <property type="entry name" value="DNA_brk_join_enz"/>
</dbReference>
<gene>
    <name evidence="3" type="ORF">NV381_31600</name>
</gene>
<dbReference type="SUPFAM" id="SSF56349">
    <property type="entry name" value="DNA breaking-rejoining enzymes"/>
    <property type="match status" value="1"/>
</dbReference>
<keyword evidence="1" id="KW-0233">DNA recombination</keyword>
<accession>A0ABT1YRG8</accession>
<dbReference type="InterPro" id="IPR002104">
    <property type="entry name" value="Integrase_catalytic"/>
</dbReference>
<evidence type="ECO:0000313" key="4">
    <source>
        <dbReference type="Proteomes" id="UP001300012"/>
    </source>
</evidence>
<dbReference type="PANTHER" id="PTHR30349:SF82">
    <property type="entry name" value="INTEGRASE_RECOMBINASE YOEC-RELATED"/>
    <property type="match status" value="1"/>
</dbReference>
<organism evidence="3 4">
    <name type="scientific">Paenibacillus radicis</name>
    <name type="common">ex Xue et al. 2023</name>
    <dbReference type="NCBI Taxonomy" id="2972489"/>
    <lineage>
        <taxon>Bacteria</taxon>
        <taxon>Bacillati</taxon>
        <taxon>Bacillota</taxon>
        <taxon>Bacilli</taxon>
        <taxon>Bacillales</taxon>
        <taxon>Paenibacillaceae</taxon>
        <taxon>Paenibacillus</taxon>
    </lineage>
</organism>
<keyword evidence="4" id="KW-1185">Reference proteome</keyword>
<dbReference type="InterPro" id="IPR013762">
    <property type="entry name" value="Integrase-like_cat_sf"/>
</dbReference>
<dbReference type="Gene3D" id="1.10.443.10">
    <property type="entry name" value="Intergrase catalytic core"/>
    <property type="match status" value="1"/>
</dbReference>
<dbReference type="Pfam" id="PF00589">
    <property type="entry name" value="Phage_integrase"/>
    <property type="match status" value="1"/>
</dbReference>
<dbReference type="EMBL" id="JANQBD010000031">
    <property type="protein sequence ID" value="MCR8635761.1"/>
    <property type="molecule type" value="Genomic_DNA"/>
</dbReference>
<name>A0ABT1YRG8_9BACL</name>
<reference evidence="3 4" key="1">
    <citation type="submission" date="2022-08" db="EMBL/GenBank/DDBJ databases">
        <title>Paenibacillus endoradicis sp. nov., Paenibacillus radicibacter sp. nov and Paenibacillus pararadicis sp. nov., three cold-adapted plant growth-promoting bacteria isolated from root of Larix gmelinii in Great Khingan.</title>
        <authorList>
            <person name="Xue H."/>
        </authorList>
    </citation>
    <scope>NUCLEOTIDE SEQUENCE [LARGE SCALE GENOMIC DNA]</scope>
    <source>
        <strain evidence="3 4">N5-1-1-5</strain>
    </source>
</reference>
<dbReference type="Proteomes" id="UP001300012">
    <property type="component" value="Unassembled WGS sequence"/>
</dbReference>
<dbReference type="RefSeq" id="WP_258217306.1">
    <property type="nucleotide sequence ID" value="NZ_JANQBD010000031.1"/>
</dbReference>
<feature type="domain" description="Tyr recombinase" evidence="2">
    <location>
        <begin position="2"/>
        <end position="181"/>
    </location>
</feature>
<evidence type="ECO:0000259" key="2">
    <source>
        <dbReference type="PROSITE" id="PS51898"/>
    </source>
</evidence>
<dbReference type="InterPro" id="IPR050090">
    <property type="entry name" value="Tyrosine_recombinase_XerCD"/>
</dbReference>
<proteinExistence type="predicted"/>
<sequence>MKFVQPIRDQRKIEAIKQYLKERNERDYVLFMVGINTGFRIADILSLTVGGVKGTHIEVVEGKTGKVNTIKIRKKLRLALDHYIDGKPDHEYLFTGRSKKLSGAVGEPICTSTAYKLLSEVARKFGLKSIGAHSMRKSFGFHYYEKTKDIALLMDIFNHSKESITLLYIGKDQDKKDESLDEFEL</sequence>